<evidence type="ECO:0000256" key="10">
    <source>
        <dbReference type="RuleBase" id="RU000461"/>
    </source>
</evidence>
<dbReference type="CDD" id="cd11072">
    <property type="entry name" value="CYP71-like"/>
    <property type="match status" value="1"/>
</dbReference>
<dbReference type="InterPro" id="IPR017972">
    <property type="entry name" value="Cyt_P450_CS"/>
</dbReference>
<dbReference type="InterPro" id="IPR036396">
    <property type="entry name" value="Cyt_P450_sf"/>
</dbReference>
<evidence type="ECO:0000256" key="7">
    <source>
        <dbReference type="ARBA" id="ARBA00023004"/>
    </source>
</evidence>
<dbReference type="GeneID" id="107006725"/>
<comment type="cofactor">
    <cofactor evidence="1">
        <name>heme</name>
        <dbReference type="ChEBI" id="CHEBI:30413"/>
    </cofactor>
</comment>
<evidence type="ECO:0000256" key="5">
    <source>
        <dbReference type="ARBA" id="ARBA00022723"/>
    </source>
</evidence>
<organism evidence="11 12">
    <name type="scientific">Solanum pennellii</name>
    <name type="common">Tomato</name>
    <name type="synonym">Lycopersicon pennellii</name>
    <dbReference type="NCBI Taxonomy" id="28526"/>
    <lineage>
        <taxon>Eukaryota</taxon>
        <taxon>Viridiplantae</taxon>
        <taxon>Streptophyta</taxon>
        <taxon>Embryophyta</taxon>
        <taxon>Tracheophyta</taxon>
        <taxon>Spermatophyta</taxon>
        <taxon>Magnoliopsida</taxon>
        <taxon>eudicotyledons</taxon>
        <taxon>Gunneridae</taxon>
        <taxon>Pentapetalae</taxon>
        <taxon>asterids</taxon>
        <taxon>lamiids</taxon>
        <taxon>Solanales</taxon>
        <taxon>Solanaceae</taxon>
        <taxon>Solanoideae</taxon>
        <taxon>Solaneae</taxon>
        <taxon>Solanum</taxon>
        <taxon>Solanum subgen. Lycopersicon</taxon>
    </lineage>
</organism>
<evidence type="ECO:0000256" key="9">
    <source>
        <dbReference type="ARBA" id="ARBA00023136"/>
    </source>
</evidence>
<evidence type="ECO:0000313" key="11">
    <source>
        <dbReference type="Proteomes" id="UP000694930"/>
    </source>
</evidence>
<protein>
    <submittedName>
        <fullName evidence="12">Cytochrome P450 CYP736A12-like</fullName>
    </submittedName>
</protein>
<proteinExistence type="inferred from homology"/>
<dbReference type="PANTHER" id="PTHR47943:SF2">
    <property type="entry name" value="CYTOCHROME P450"/>
    <property type="match status" value="1"/>
</dbReference>
<keyword evidence="5 10" id="KW-0479">Metal-binding</keyword>
<keyword evidence="9" id="KW-0472">Membrane</keyword>
<sequence>MAFVWATLVVIFVVYALLNNIQNRKRYPPGPKGLPIIGHLHLLGKNPHRDLQELAKTHGPLMYVRLGLVPTIVVSSAETAEKVLKTYDHIFASRPHNEAAQYLAYGQKNLITAKYGPYWRNMRKLCTQHLLSNQKINSFQSMRREQVELMIKSLKNDDRVVVDLSAKISSLSADLTCLMVFGKKYMDEDLDKRGFKAVVNDVEHLAATPNLGDFFPFLGVIDLQGLTRRLKDLSKVLDEFLEKIIDEHVQFRDQKQSKDFVDTMLDIMQSGETEFQFDRRHIKAILFDMLIAAVGTSATAIEWILTELLRHPHVMKKLQKELEQVVGLEKMVKESDLENLNYLDMVVKEGLRLHSVAPLIPHEAMEDCIVNNFHIHKGSRIMINYFAIQRDPNIWPGAEKFLPERFVGSSIDIRGRDFQLLPFGSGRRSCPGMQLGIIIVQLTVAQLVHCFDWELPNGMEPSDLDVEEHFGLATSRENPLMAIPTYRLNDAESQTIQ</sequence>
<dbReference type="PROSITE" id="PS00086">
    <property type="entry name" value="CYTOCHROME_P450"/>
    <property type="match status" value="1"/>
</dbReference>
<evidence type="ECO:0000256" key="4">
    <source>
        <dbReference type="ARBA" id="ARBA00022617"/>
    </source>
</evidence>
<dbReference type="PRINTS" id="PR00463">
    <property type="entry name" value="EP450I"/>
</dbReference>
<dbReference type="SUPFAM" id="SSF48264">
    <property type="entry name" value="Cytochrome P450"/>
    <property type="match status" value="1"/>
</dbReference>
<evidence type="ECO:0000256" key="3">
    <source>
        <dbReference type="ARBA" id="ARBA00010617"/>
    </source>
</evidence>
<reference evidence="12" key="2">
    <citation type="submission" date="2025-08" db="UniProtKB">
        <authorList>
            <consortium name="RefSeq"/>
        </authorList>
    </citation>
    <scope>IDENTIFICATION</scope>
</reference>
<dbReference type="InterPro" id="IPR002401">
    <property type="entry name" value="Cyt_P450_E_grp-I"/>
</dbReference>
<dbReference type="Proteomes" id="UP000694930">
    <property type="component" value="Chromosome 12"/>
</dbReference>
<dbReference type="Pfam" id="PF00067">
    <property type="entry name" value="p450"/>
    <property type="match status" value="1"/>
</dbReference>
<reference evidence="11" key="1">
    <citation type="journal article" date="2014" name="Nat. Genet.">
        <title>The genome of the stress-tolerant wild tomato species Solanum pennellii.</title>
        <authorList>
            <person name="Bolger A."/>
            <person name="Scossa F."/>
            <person name="Bolger M.E."/>
            <person name="Lanz C."/>
            <person name="Maumus F."/>
            <person name="Tohge T."/>
            <person name="Quesneville H."/>
            <person name="Alseekh S."/>
            <person name="Sorensen I."/>
            <person name="Lichtenstein G."/>
            <person name="Fich E.A."/>
            <person name="Conte M."/>
            <person name="Keller H."/>
            <person name="Schneeberger K."/>
            <person name="Schwacke R."/>
            <person name="Ofner I."/>
            <person name="Vrebalov J."/>
            <person name="Xu Y."/>
            <person name="Osorio S."/>
            <person name="Aflitos S.A."/>
            <person name="Schijlen E."/>
            <person name="Jimenez-Gomez J.M."/>
            <person name="Ryngajllo M."/>
            <person name="Kimura S."/>
            <person name="Kumar R."/>
            <person name="Koenig D."/>
            <person name="Headland L.R."/>
            <person name="Maloof J.N."/>
            <person name="Sinha N."/>
            <person name="van Ham R.C."/>
            <person name="Lankhorst R.K."/>
            <person name="Mao L."/>
            <person name="Vogel A."/>
            <person name="Arsova B."/>
            <person name="Panstruga R."/>
            <person name="Fei Z."/>
            <person name="Rose J.K."/>
            <person name="Zamir D."/>
            <person name="Carrari F."/>
            <person name="Giovannoni J.J."/>
            <person name="Weigel D."/>
            <person name="Usadel B."/>
            <person name="Fernie A.R."/>
        </authorList>
    </citation>
    <scope>NUCLEOTIDE SEQUENCE [LARGE SCALE GENOMIC DNA]</scope>
    <source>
        <strain evidence="11">cv. LA0716</strain>
    </source>
</reference>
<keyword evidence="6 10" id="KW-0560">Oxidoreductase</keyword>
<dbReference type="Gene3D" id="1.10.630.10">
    <property type="entry name" value="Cytochrome P450"/>
    <property type="match status" value="1"/>
</dbReference>
<evidence type="ECO:0000256" key="2">
    <source>
        <dbReference type="ARBA" id="ARBA00004370"/>
    </source>
</evidence>
<gene>
    <name evidence="12" type="primary">LOC107006725</name>
</gene>
<keyword evidence="11" id="KW-1185">Reference proteome</keyword>
<evidence type="ECO:0000313" key="12">
    <source>
        <dbReference type="RefSeq" id="XP_015060727.1"/>
    </source>
</evidence>
<dbReference type="InterPro" id="IPR001128">
    <property type="entry name" value="Cyt_P450"/>
</dbReference>
<evidence type="ECO:0000256" key="8">
    <source>
        <dbReference type="ARBA" id="ARBA00023033"/>
    </source>
</evidence>
<dbReference type="RefSeq" id="XP_015060727.1">
    <property type="nucleotide sequence ID" value="XM_015205241.2"/>
</dbReference>
<accession>A0ABM1FRL7</accession>
<evidence type="ECO:0000256" key="6">
    <source>
        <dbReference type="ARBA" id="ARBA00023002"/>
    </source>
</evidence>
<comment type="similarity">
    <text evidence="3 10">Belongs to the cytochrome P450 family.</text>
</comment>
<dbReference type="PANTHER" id="PTHR47943">
    <property type="entry name" value="CYTOCHROME P450 93A3-LIKE"/>
    <property type="match status" value="1"/>
</dbReference>
<comment type="subcellular location">
    <subcellularLocation>
        <location evidence="2">Membrane</location>
    </subcellularLocation>
</comment>
<evidence type="ECO:0000256" key="1">
    <source>
        <dbReference type="ARBA" id="ARBA00001971"/>
    </source>
</evidence>
<keyword evidence="8 10" id="KW-0503">Monooxygenase</keyword>
<keyword evidence="7 10" id="KW-0408">Iron</keyword>
<dbReference type="PRINTS" id="PR00385">
    <property type="entry name" value="P450"/>
</dbReference>
<name>A0ABM1FRL7_SOLPN</name>
<keyword evidence="4 10" id="KW-0349">Heme</keyword>